<organism evidence="3 4">
    <name type="scientific">Planoprotostelium fungivorum</name>
    <dbReference type="NCBI Taxonomy" id="1890364"/>
    <lineage>
        <taxon>Eukaryota</taxon>
        <taxon>Amoebozoa</taxon>
        <taxon>Evosea</taxon>
        <taxon>Variosea</taxon>
        <taxon>Cavosteliida</taxon>
        <taxon>Cavosteliaceae</taxon>
        <taxon>Planoprotostelium</taxon>
    </lineage>
</organism>
<sequence>MSLTCYFALRDKKFTYLNLRSSQAKTERRYVRRTATTNTLPDDENLTQSGLLRENQQGGPRIRMTKGQPVSHLALICFLGWTSMSTPTLDRYQMVSFINQGTYGEVFVAIDRESLQEVAVKRLADRVEGRDRLHNEIKANVILAGVKEVVQFHGHYKSKKGQHLVFEMAAGVDLFNMMESRDFKPIPERRVKKIARLVAAGLSEVHRRGVAHRDIKLENIMVDDNDRPQLIDFGLCSFFERHEGVETLSFDHCGSIEYMAPEFLQRAPIQGTAADAWALGITIFALLWGSFPFSPEEAIEVFRRNKTVPLPHDTKDLMVSGPMRQRLQRLLTIDPSQRGSVEVMM</sequence>
<proteinExistence type="predicted"/>
<dbReference type="GO" id="GO:0010506">
    <property type="term" value="P:regulation of autophagy"/>
    <property type="evidence" value="ECO:0007669"/>
    <property type="project" value="InterPro"/>
</dbReference>
<dbReference type="AlphaFoldDB" id="A0A2P6NKN8"/>
<dbReference type="PROSITE" id="PS50011">
    <property type="entry name" value="PROTEIN_KINASE_DOM"/>
    <property type="match status" value="1"/>
</dbReference>
<keyword evidence="3" id="KW-0418">Kinase</keyword>
<dbReference type="PANTHER" id="PTHR24348:SF68">
    <property type="entry name" value="SERINE_THREONINE-PROTEIN KINASE ATG1C"/>
    <property type="match status" value="1"/>
</dbReference>
<accession>A0A2P6NKN8</accession>
<dbReference type="PROSITE" id="PS00108">
    <property type="entry name" value="PROTEIN_KINASE_ST"/>
    <property type="match status" value="1"/>
</dbReference>
<feature type="region of interest" description="Disordered" evidence="1">
    <location>
        <begin position="28"/>
        <end position="64"/>
    </location>
</feature>
<evidence type="ECO:0000259" key="2">
    <source>
        <dbReference type="PROSITE" id="PS50011"/>
    </source>
</evidence>
<evidence type="ECO:0000256" key="1">
    <source>
        <dbReference type="SAM" id="MobiDB-lite"/>
    </source>
</evidence>
<gene>
    <name evidence="3" type="ORF">PROFUN_08067</name>
</gene>
<dbReference type="InterPro" id="IPR011009">
    <property type="entry name" value="Kinase-like_dom_sf"/>
</dbReference>
<keyword evidence="4" id="KW-1185">Reference proteome</keyword>
<comment type="caution">
    <text evidence="3">The sequence shown here is derived from an EMBL/GenBank/DDBJ whole genome shotgun (WGS) entry which is preliminary data.</text>
</comment>
<dbReference type="InterPro" id="IPR000719">
    <property type="entry name" value="Prot_kinase_dom"/>
</dbReference>
<dbReference type="GO" id="GO:0005737">
    <property type="term" value="C:cytoplasm"/>
    <property type="evidence" value="ECO:0007669"/>
    <property type="project" value="TreeGrafter"/>
</dbReference>
<evidence type="ECO:0000313" key="4">
    <source>
        <dbReference type="Proteomes" id="UP000241769"/>
    </source>
</evidence>
<dbReference type="InParanoid" id="A0A2P6NKN8"/>
<feature type="compositionally biased region" description="Polar residues" evidence="1">
    <location>
        <begin position="34"/>
        <end position="58"/>
    </location>
</feature>
<dbReference type="GO" id="GO:0005524">
    <property type="term" value="F:ATP binding"/>
    <property type="evidence" value="ECO:0007669"/>
    <property type="project" value="InterPro"/>
</dbReference>
<dbReference type="InterPro" id="IPR008271">
    <property type="entry name" value="Ser/Thr_kinase_AS"/>
</dbReference>
<dbReference type="STRING" id="1890364.A0A2P6NKN8"/>
<dbReference type="Proteomes" id="UP000241769">
    <property type="component" value="Unassembled WGS sequence"/>
</dbReference>
<evidence type="ECO:0000313" key="3">
    <source>
        <dbReference type="EMBL" id="PRP84482.1"/>
    </source>
</evidence>
<keyword evidence="3" id="KW-0808">Transferase</keyword>
<dbReference type="InterPro" id="IPR045269">
    <property type="entry name" value="Atg1-like"/>
</dbReference>
<dbReference type="Gene3D" id="1.10.510.10">
    <property type="entry name" value="Transferase(Phosphotransferase) domain 1"/>
    <property type="match status" value="1"/>
</dbReference>
<dbReference type="SUPFAM" id="SSF56112">
    <property type="entry name" value="Protein kinase-like (PK-like)"/>
    <property type="match status" value="1"/>
</dbReference>
<dbReference type="SMART" id="SM00220">
    <property type="entry name" value="S_TKc"/>
    <property type="match status" value="1"/>
</dbReference>
<dbReference type="OrthoDB" id="539158at2759"/>
<dbReference type="EMBL" id="MDYQ01000062">
    <property type="protein sequence ID" value="PRP84482.1"/>
    <property type="molecule type" value="Genomic_DNA"/>
</dbReference>
<reference evidence="3 4" key="1">
    <citation type="journal article" date="2018" name="Genome Biol. Evol.">
        <title>Multiple Roots of Fruiting Body Formation in Amoebozoa.</title>
        <authorList>
            <person name="Hillmann F."/>
            <person name="Forbes G."/>
            <person name="Novohradska S."/>
            <person name="Ferling I."/>
            <person name="Riege K."/>
            <person name="Groth M."/>
            <person name="Westermann M."/>
            <person name="Marz M."/>
            <person name="Spaller T."/>
            <person name="Winckler T."/>
            <person name="Schaap P."/>
            <person name="Glockner G."/>
        </authorList>
    </citation>
    <scope>NUCLEOTIDE SEQUENCE [LARGE SCALE GENOMIC DNA]</scope>
    <source>
        <strain evidence="3 4">Jena</strain>
    </source>
</reference>
<dbReference type="GO" id="GO:0004674">
    <property type="term" value="F:protein serine/threonine kinase activity"/>
    <property type="evidence" value="ECO:0007669"/>
    <property type="project" value="InterPro"/>
</dbReference>
<dbReference type="Pfam" id="PF00069">
    <property type="entry name" value="Pkinase"/>
    <property type="match status" value="1"/>
</dbReference>
<name>A0A2P6NKN8_9EUKA</name>
<feature type="domain" description="Protein kinase" evidence="2">
    <location>
        <begin position="92"/>
        <end position="345"/>
    </location>
</feature>
<dbReference type="PANTHER" id="PTHR24348">
    <property type="entry name" value="SERINE/THREONINE-PROTEIN KINASE UNC-51-RELATED"/>
    <property type="match status" value="1"/>
</dbReference>
<protein>
    <submittedName>
        <fullName evidence="3">NUAK family SNF1-like kinase 1-like</fullName>
    </submittedName>
</protein>